<reference evidence="1" key="1">
    <citation type="submission" date="2015-12" db="EMBL/GenBank/DDBJ databases">
        <title>Gene expression during late stages of embryo sac development: a critical building block for successful pollen-pistil interactions.</title>
        <authorList>
            <person name="Liu Y."/>
            <person name="Joly V."/>
            <person name="Sabar M."/>
            <person name="Matton D.P."/>
        </authorList>
    </citation>
    <scope>NUCLEOTIDE SEQUENCE</scope>
</reference>
<protein>
    <submittedName>
        <fullName evidence="1">Putative ovule protein</fullName>
    </submittedName>
</protein>
<name>A0A0V0HBH9_SOLCH</name>
<accession>A0A0V0HBH9</accession>
<evidence type="ECO:0000313" key="1">
    <source>
        <dbReference type="EMBL" id="JAP17794.1"/>
    </source>
</evidence>
<dbReference type="EMBL" id="GEDG01022083">
    <property type="protein sequence ID" value="JAP17794.1"/>
    <property type="molecule type" value="Transcribed_RNA"/>
</dbReference>
<dbReference type="AlphaFoldDB" id="A0A0V0HBH9"/>
<sequence>SKLFSLLECSSGLIFAMQDFSIFLFLLRFFKSVNSYPSMISSSTPSASHFTHLQKIISHI</sequence>
<organism evidence="1">
    <name type="scientific">Solanum chacoense</name>
    <name type="common">Chaco potato</name>
    <dbReference type="NCBI Taxonomy" id="4108"/>
    <lineage>
        <taxon>Eukaryota</taxon>
        <taxon>Viridiplantae</taxon>
        <taxon>Streptophyta</taxon>
        <taxon>Embryophyta</taxon>
        <taxon>Tracheophyta</taxon>
        <taxon>Spermatophyta</taxon>
        <taxon>Magnoliopsida</taxon>
        <taxon>eudicotyledons</taxon>
        <taxon>Gunneridae</taxon>
        <taxon>Pentapetalae</taxon>
        <taxon>asterids</taxon>
        <taxon>lamiids</taxon>
        <taxon>Solanales</taxon>
        <taxon>Solanaceae</taxon>
        <taxon>Solanoideae</taxon>
        <taxon>Solaneae</taxon>
        <taxon>Solanum</taxon>
    </lineage>
</organism>
<proteinExistence type="predicted"/>
<feature type="non-terminal residue" evidence="1">
    <location>
        <position position="1"/>
    </location>
</feature>